<reference evidence="1" key="1">
    <citation type="journal article" date="2021" name="Environ. Microbiol.">
        <title>Gene family expansions and transcriptome signatures uncover fungal adaptations to wood decay.</title>
        <authorList>
            <person name="Hage H."/>
            <person name="Miyauchi S."/>
            <person name="Viragh M."/>
            <person name="Drula E."/>
            <person name="Min B."/>
            <person name="Chaduli D."/>
            <person name="Navarro D."/>
            <person name="Favel A."/>
            <person name="Norest M."/>
            <person name="Lesage-Meessen L."/>
            <person name="Balint B."/>
            <person name="Merenyi Z."/>
            <person name="de Eugenio L."/>
            <person name="Morin E."/>
            <person name="Martinez A.T."/>
            <person name="Baldrian P."/>
            <person name="Stursova M."/>
            <person name="Martinez M.J."/>
            <person name="Novotny C."/>
            <person name="Magnuson J.K."/>
            <person name="Spatafora J.W."/>
            <person name="Maurice S."/>
            <person name="Pangilinan J."/>
            <person name="Andreopoulos W."/>
            <person name="LaButti K."/>
            <person name="Hundley H."/>
            <person name="Na H."/>
            <person name="Kuo A."/>
            <person name="Barry K."/>
            <person name="Lipzen A."/>
            <person name="Henrissat B."/>
            <person name="Riley R."/>
            <person name="Ahrendt S."/>
            <person name="Nagy L.G."/>
            <person name="Grigoriev I.V."/>
            <person name="Martin F."/>
            <person name="Rosso M.N."/>
        </authorList>
    </citation>
    <scope>NUCLEOTIDE SEQUENCE</scope>
    <source>
        <strain evidence="1">CBS 384.51</strain>
    </source>
</reference>
<gene>
    <name evidence="1" type="ORF">BDY19DRAFT_515101</name>
</gene>
<evidence type="ECO:0000313" key="2">
    <source>
        <dbReference type="Proteomes" id="UP001055072"/>
    </source>
</evidence>
<protein>
    <submittedName>
        <fullName evidence="1">RmlC-like cupin domain-containing protein</fullName>
    </submittedName>
</protein>
<sequence length="487" mass="51620">MISANFFKTVIAAILLATHCGAAPASVPASSAAVSSAASSLASVSSQAANSVTPSAVFSSASRPVSSSSVPAAGSGTSSAASATETVAYASDDPNYVLWNETYAGEPQPIRGSLGATILGPQDTSMDKQNPDLLAPPTTDAGTVGNAKWPFSLSHNRLQTGGWARQQNVDVLPMATEMAGVNMRLEVGAVRELHWHKTAEWSYVLQGSVQITAINNNGQNYVATVNAGDLWYFPAGMPHSIQATNADSSGAEFLLVFDTGAFSEDSTFLLTDWLAHVPKEVLAKNFKTSMSAFDQIPGKELYIFPAPGPGPDSDAPKSPQGTVPEPFSFELSQMKATQLDGGSVKIVDSHTFAISKTIAMAEVTVEPGAMRELHWHPTQDEWSFFLEGNARVTLFASQGSARTFNFQPGDVGYVPGTFGHYVENIGNTTLKFLEIFKTDTFQDVSLSQWLALTPPEMVKATLNLDDDTIANLNKNKPVVVGPSSSSN</sequence>
<name>A0ACB8TRQ5_9APHY</name>
<keyword evidence="2" id="KW-1185">Reference proteome</keyword>
<proteinExistence type="predicted"/>
<comment type="caution">
    <text evidence="1">The sequence shown here is derived from an EMBL/GenBank/DDBJ whole genome shotgun (WGS) entry which is preliminary data.</text>
</comment>
<accession>A0ACB8TRQ5</accession>
<evidence type="ECO:0000313" key="1">
    <source>
        <dbReference type="EMBL" id="KAI0084685.1"/>
    </source>
</evidence>
<dbReference type="EMBL" id="MU274939">
    <property type="protein sequence ID" value="KAI0084685.1"/>
    <property type="molecule type" value="Genomic_DNA"/>
</dbReference>
<dbReference type="Proteomes" id="UP001055072">
    <property type="component" value="Unassembled WGS sequence"/>
</dbReference>
<organism evidence="1 2">
    <name type="scientific">Irpex rosettiformis</name>
    <dbReference type="NCBI Taxonomy" id="378272"/>
    <lineage>
        <taxon>Eukaryota</taxon>
        <taxon>Fungi</taxon>
        <taxon>Dikarya</taxon>
        <taxon>Basidiomycota</taxon>
        <taxon>Agaricomycotina</taxon>
        <taxon>Agaricomycetes</taxon>
        <taxon>Polyporales</taxon>
        <taxon>Irpicaceae</taxon>
        <taxon>Irpex</taxon>
    </lineage>
</organism>